<evidence type="ECO:0000313" key="6">
    <source>
        <dbReference type="Proteomes" id="UP001630127"/>
    </source>
</evidence>
<keyword evidence="6" id="KW-1185">Reference proteome</keyword>
<evidence type="ECO:0000256" key="2">
    <source>
        <dbReference type="ARBA" id="ARBA00022801"/>
    </source>
</evidence>
<gene>
    <name evidence="5" type="ORF">ACH5RR_003102</name>
</gene>
<comment type="similarity">
    <text evidence="1 4">Belongs to the glycosyl hydrolase 17 family.</text>
</comment>
<evidence type="ECO:0000256" key="1">
    <source>
        <dbReference type="ARBA" id="ARBA00008773"/>
    </source>
</evidence>
<name>A0ABD3ATX5_9GENT</name>
<dbReference type="GO" id="GO:0016798">
    <property type="term" value="F:hydrolase activity, acting on glycosyl bonds"/>
    <property type="evidence" value="ECO:0007669"/>
    <property type="project" value="UniProtKB-KW"/>
</dbReference>
<dbReference type="Pfam" id="PF00332">
    <property type="entry name" value="Glyco_hydro_17"/>
    <property type="match status" value="2"/>
</dbReference>
<evidence type="ECO:0000313" key="5">
    <source>
        <dbReference type="EMBL" id="KAL3534641.1"/>
    </source>
</evidence>
<evidence type="ECO:0000256" key="3">
    <source>
        <dbReference type="ARBA" id="ARBA00023295"/>
    </source>
</evidence>
<dbReference type="InterPro" id="IPR000490">
    <property type="entry name" value="Glyco_hydro_17"/>
</dbReference>
<comment type="caution">
    <text evidence="5">The sequence shown here is derived from an EMBL/GenBank/DDBJ whole genome shotgun (WGS) entry which is preliminary data.</text>
</comment>
<dbReference type="EMBL" id="JBJUIK010000002">
    <property type="protein sequence ID" value="KAL3534641.1"/>
    <property type="molecule type" value="Genomic_DNA"/>
</dbReference>
<dbReference type="InterPro" id="IPR044965">
    <property type="entry name" value="Glyco_hydro_17_plant"/>
</dbReference>
<keyword evidence="2" id="KW-0378">Hydrolase</keyword>
<dbReference type="AlphaFoldDB" id="A0ABD3ATX5"/>
<dbReference type="Gene3D" id="3.20.20.80">
    <property type="entry name" value="Glycosidases"/>
    <property type="match status" value="2"/>
</dbReference>
<dbReference type="PANTHER" id="PTHR32227">
    <property type="entry name" value="GLUCAN ENDO-1,3-BETA-GLUCOSIDASE BG1-RELATED-RELATED"/>
    <property type="match status" value="1"/>
</dbReference>
<reference evidence="5 6" key="1">
    <citation type="submission" date="2024-11" db="EMBL/GenBank/DDBJ databases">
        <title>A near-complete genome assembly of Cinchona calisaya.</title>
        <authorList>
            <person name="Lian D.C."/>
            <person name="Zhao X.W."/>
            <person name="Wei L."/>
        </authorList>
    </citation>
    <scope>NUCLEOTIDE SEQUENCE [LARGE SCALE GENOMIC DNA]</scope>
    <source>
        <tissue evidence="5">Nenye</tissue>
    </source>
</reference>
<organism evidence="5 6">
    <name type="scientific">Cinchona calisaya</name>
    <dbReference type="NCBI Taxonomy" id="153742"/>
    <lineage>
        <taxon>Eukaryota</taxon>
        <taxon>Viridiplantae</taxon>
        <taxon>Streptophyta</taxon>
        <taxon>Embryophyta</taxon>
        <taxon>Tracheophyta</taxon>
        <taxon>Spermatophyta</taxon>
        <taxon>Magnoliopsida</taxon>
        <taxon>eudicotyledons</taxon>
        <taxon>Gunneridae</taxon>
        <taxon>Pentapetalae</taxon>
        <taxon>asterids</taxon>
        <taxon>lamiids</taxon>
        <taxon>Gentianales</taxon>
        <taxon>Rubiaceae</taxon>
        <taxon>Cinchonoideae</taxon>
        <taxon>Cinchoneae</taxon>
        <taxon>Cinchona</taxon>
    </lineage>
</organism>
<accession>A0ABD3ATX5</accession>
<dbReference type="Proteomes" id="UP001630127">
    <property type="component" value="Unassembled WGS sequence"/>
</dbReference>
<sequence>MSIELSGSDLLGIFYGMAGDNLPSPSEVIAICKAHNVKKLRLVTPDEDVLSVPKGSNTEMAADKADASSLEVVVCGIGWPPEGSERGASYNNAVTFYSNLVNHVKLDCHLLDCVSFDCDYENIVWRFAPGSCMESGMLAEATSGGCFPCGGLG</sequence>
<evidence type="ECO:0000256" key="4">
    <source>
        <dbReference type="RuleBase" id="RU004335"/>
    </source>
</evidence>
<proteinExistence type="inferred from homology"/>
<protein>
    <submittedName>
        <fullName evidence="5">Uncharacterized protein</fullName>
    </submittedName>
</protein>
<keyword evidence="3" id="KW-0326">Glycosidase</keyword>